<sequence>MDDEDGDADADEGEEDDEADEDDEEDDDDDDDDDEDEDDDDDDDDASDTSEGSDPSEGGMDIDTPAPRSNSPTSYLRKTQARLAASHPSHTSLHAKSYAIEPLAALPHSAHVHAMALSGDGSVLLTGGSDGHVRRYDVYGTMNGRNMLTLGVRHAYVEGITRGGVLHSWWGNEERNADDDDEEHRPVSAVHSLAIQRDALWSLSGTASGAINLTTLRHEPGVTQHVLRKHRGPVSALALGGEAESELVSGGWDGGLHQWDLNTGQVVRSYAGCAGQVSGVAFRPAWDYSTFSQDVFMATTLSGQVMLYDRRVPTPGEPSPSRGVLALPLPARTPPWCSAAIWAPDGDRIYVARRNETVEEWDARLLRGGDEVDRSLPWSGQRRSSPLHTRTLRLPTSSGPVTALRFMPNGRHLVCASTDNVRLWDLDKTPGESSGGGGGGGAGGIPFRIVAGHHGGAISSLLVDPTGRFLLSASGDRGWEGGSTECVLVGEISAHA</sequence>
<dbReference type="STRING" id="1569628.A0A316UXD4"/>
<keyword evidence="5" id="KW-1185">Reference proteome</keyword>
<dbReference type="SMART" id="SM00320">
    <property type="entry name" value="WD40"/>
    <property type="match status" value="6"/>
</dbReference>
<dbReference type="OrthoDB" id="10260946at2759"/>
<feature type="region of interest" description="Disordered" evidence="2">
    <location>
        <begin position="1"/>
        <end position="76"/>
    </location>
</feature>
<evidence type="ECO:0000256" key="1">
    <source>
        <dbReference type="PROSITE-ProRule" id="PRU00221"/>
    </source>
</evidence>
<proteinExistence type="predicted"/>
<dbReference type="InterPro" id="IPR001680">
    <property type="entry name" value="WD40_rpt"/>
</dbReference>
<keyword evidence="1" id="KW-0853">WD repeat</keyword>
<feature type="domain" description="Transcription factor spt8 beta-propeller" evidence="3">
    <location>
        <begin position="292"/>
        <end position="492"/>
    </location>
</feature>
<dbReference type="GeneID" id="37029496"/>
<feature type="repeat" description="WD" evidence="1">
    <location>
        <begin position="227"/>
        <end position="269"/>
    </location>
</feature>
<dbReference type="InterPro" id="IPR057544">
    <property type="entry name" value="Beta-prop_SPT8"/>
</dbReference>
<evidence type="ECO:0000256" key="2">
    <source>
        <dbReference type="SAM" id="MobiDB-lite"/>
    </source>
</evidence>
<dbReference type="PANTHER" id="PTHR19879:SF9">
    <property type="entry name" value="TRANSCRIPTION INITIATION FACTOR TFIID SUBUNIT 5"/>
    <property type="match status" value="1"/>
</dbReference>
<dbReference type="PANTHER" id="PTHR19879">
    <property type="entry name" value="TRANSCRIPTION INITIATION FACTOR TFIID"/>
    <property type="match status" value="1"/>
</dbReference>
<dbReference type="Gene3D" id="2.130.10.10">
    <property type="entry name" value="YVTN repeat-like/Quinoprotein amine dehydrogenase"/>
    <property type="match status" value="2"/>
</dbReference>
<organism evidence="4 5">
    <name type="scientific">Jaminaea rosea</name>
    <dbReference type="NCBI Taxonomy" id="1569628"/>
    <lineage>
        <taxon>Eukaryota</taxon>
        <taxon>Fungi</taxon>
        <taxon>Dikarya</taxon>
        <taxon>Basidiomycota</taxon>
        <taxon>Ustilaginomycotina</taxon>
        <taxon>Exobasidiomycetes</taxon>
        <taxon>Microstromatales</taxon>
        <taxon>Microstromatales incertae sedis</taxon>
        <taxon>Jaminaea</taxon>
    </lineage>
</organism>
<gene>
    <name evidence="4" type="ORF">BDZ90DRAFT_249816</name>
</gene>
<dbReference type="InterPro" id="IPR036322">
    <property type="entry name" value="WD40_repeat_dom_sf"/>
</dbReference>
<dbReference type="PROSITE" id="PS50082">
    <property type="entry name" value="WD_REPEATS_2"/>
    <property type="match status" value="2"/>
</dbReference>
<dbReference type="RefSeq" id="XP_025364484.1">
    <property type="nucleotide sequence ID" value="XM_025507673.1"/>
</dbReference>
<feature type="repeat" description="WD" evidence="1">
    <location>
        <begin position="105"/>
        <end position="138"/>
    </location>
</feature>
<dbReference type="Proteomes" id="UP000245884">
    <property type="component" value="Unassembled WGS sequence"/>
</dbReference>
<evidence type="ECO:0000259" key="3">
    <source>
        <dbReference type="Pfam" id="PF23798"/>
    </source>
</evidence>
<dbReference type="Pfam" id="PF23798">
    <property type="entry name" value="Beta-prop_SPT8"/>
    <property type="match status" value="2"/>
</dbReference>
<evidence type="ECO:0000313" key="4">
    <source>
        <dbReference type="EMBL" id="PWN29872.1"/>
    </source>
</evidence>
<protein>
    <submittedName>
        <fullName evidence="4">WD40 repeat-like protein</fullName>
    </submittedName>
</protein>
<dbReference type="AlphaFoldDB" id="A0A316UXD4"/>
<feature type="domain" description="Transcription factor spt8 beta-propeller" evidence="3">
    <location>
        <begin position="98"/>
        <end position="286"/>
    </location>
</feature>
<feature type="compositionally biased region" description="Polar residues" evidence="2">
    <location>
        <begin position="67"/>
        <end position="76"/>
    </location>
</feature>
<name>A0A316UXD4_9BASI</name>
<feature type="compositionally biased region" description="Acidic residues" evidence="2">
    <location>
        <begin position="1"/>
        <end position="48"/>
    </location>
</feature>
<reference evidence="4 5" key="1">
    <citation type="journal article" date="2018" name="Mol. Biol. Evol.">
        <title>Broad Genomic Sampling Reveals a Smut Pathogenic Ancestry of the Fungal Clade Ustilaginomycotina.</title>
        <authorList>
            <person name="Kijpornyongpan T."/>
            <person name="Mondo S.J."/>
            <person name="Barry K."/>
            <person name="Sandor L."/>
            <person name="Lee J."/>
            <person name="Lipzen A."/>
            <person name="Pangilinan J."/>
            <person name="LaButti K."/>
            <person name="Hainaut M."/>
            <person name="Henrissat B."/>
            <person name="Grigoriev I.V."/>
            <person name="Spatafora J.W."/>
            <person name="Aime M.C."/>
        </authorList>
    </citation>
    <scope>NUCLEOTIDE SEQUENCE [LARGE SCALE GENOMIC DNA]</scope>
    <source>
        <strain evidence="4 5">MCA 5214</strain>
    </source>
</reference>
<dbReference type="InterPro" id="IPR015943">
    <property type="entry name" value="WD40/YVTN_repeat-like_dom_sf"/>
</dbReference>
<dbReference type="SUPFAM" id="SSF50978">
    <property type="entry name" value="WD40 repeat-like"/>
    <property type="match status" value="1"/>
</dbReference>
<accession>A0A316UXD4</accession>
<evidence type="ECO:0000313" key="5">
    <source>
        <dbReference type="Proteomes" id="UP000245884"/>
    </source>
</evidence>
<dbReference type="EMBL" id="KZ819663">
    <property type="protein sequence ID" value="PWN29872.1"/>
    <property type="molecule type" value="Genomic_DNA"/>
</dbReference>